<keyword evidence="5 13" id="KW-0235">DNA replication</keyword>
<accession>A0A9X1U1I8</accession>
<keyword evidence="6 13" id="KW-0547">Nucleotide-binding</keyword>
<comment type="caution">
    <text evidence="16">The sequence shown here is derived from an EMBL/GenBank/DDBJ whole genome shotgun (WGS) entry which is preliminary data.</text>
</comment>
<dbReference type="Gene3D" id="1.20.1050.90">
    <property type="entry name" value="RecF/RecN/SMC, N-terminal domain"/>
    <property type="match status" value="1"/>
</dbReference>
<evidence type="ECO:0000256" key="6">
    <source>
        <dbReference type="ARBA" id="ARBA00022741"/>
    </source>
</evidence>
<dbReference type="PANTHER" id="PTHR32182">
    <property type="entry name" value="DNA REPLICATION AND REPAIR PROTEIN RECF"/>
    <property type="match status" value="1"/>
</dbReference>
<dbReference type="CDD" id="cd03242">
    <property type="entry name" value="ABC_RecF"/>
    <property type="match status" value="1"/>
</dbReference>
<evidence type="ECO:0000256" key="2">
    <source>
        <dbReference type="ARBA" id="ARBA00008016"/>
    </source>
</evidence>
<dbReference type="SUPFAM" id="SSF52540">
    <property type="entry name" value="P-loop containing nucleoside triphosphate hydrolases"/>
    <property type="match status" value="1"/>
</dbReference>
<sequence>MYIRQLSLRDFRSWPSLELDLQPGVVLFVGRNGFGKTNIIEALGYCAHLSSHRVSHDAPLVRAGAANARVSATAVNEGRELTAHLLIKPHGANMAQINRTRLSSPREVLGVVRTVLFAPEDLALVRGEPAERRRYLDAILSTLMPRLAGARSDYDKVVRQRNALLKSSTMALRRGYDSSEGAGALATLDAWDSQLARLGAQIICARRNLVERLDSHVHDAYAGIAPESRPASLRYQGTVDPAGELPSEPEIIEAEMLAELGRSRRREIERGVSLVGPHRDDVELLLGDQPAKGFASHGETWSLALSLRLGEFSLLASEGAEPILILDDVFAELDRRRREKLVEVAAEVEQVFITAAVDEDLPDNLEERVSGRFTIGVEQREEGRVSVLVEEDE</sequence>
<dbReference type="AlphaFoldDB" id="A0A9X1U1I8"/>
<dbReference type="Pfam" id="PF02463">
    <property type="entry name" value="SMC_N"/>
    <property type="match status" value="1"/>
</dbReference>
<keyword evidence="7 13" id="KW-0227">DNA damage</keyword>
<feature type="binding site" evidence="13">
    <location>
        <begin position="30"/>
        <end position="37"/>
    </location>
    <ligand>
        <name>ATP</name>
        <dbReference type="ChEBI" id="CHEBI:30616"/>
    </ligand>
</feature>
<comment type="function">
    <text evidence="12 13 14">The RecF protein is involved in DNA metabolism; it is required for DNA replication and normal SOS inducibility. RecF binds preferentially to single-stranded, linear DNA. It also seems to bind ATP.</text>
</comment>
<dbReference type="GO" id="GO:0000731">
    <property type="term" value="P:DNA synthesis involved in DNA repair"/>
    <property type="evidence" value="ECO:0007669"/>
    <property type="project" value="TreeGrafter"/>
</dbReference>
<evidence type="ECO:0000256" key="13">
    <source>
        <dbReference type="HAMAP-Rule" id="MF_00365"/>
    </source>
</evidence>
<comment type="subcellular location">
    <subcellularLocation>
        <location evidence="1 13 14">Cytoplasm</location>
    </subcellularLocation>
</comment>
<keyword evidence="11 13" id="KW-0742">SOS response</keyword>
<keyword evidence="9 13" id="KW-0238">DNA-binding</keyword>
<evidence type="ECO:0000256" key="7">
    <source>
        <dbReference type="ARBA" id="ARBA00022763"/>
    </source>
</evidence>
<evidence type="ECO:0000313" key="17">
    <source>
        <dbReference type="Proteomes" id="UP001139336"/>
    </source>
</evidence>
<dbReference type="InterPro" id="IPR027417">
    <property type="entry name" value="P-loop_NTPase"/>
</dbReference>
<dbReference type="HAMAP" id="MF_00365">
    <property type="entry name" value="RecF"/>
    <property type="match status" value="1"/>
</dbReference>
<dbReference type="Proteomes" id="UP001139336">
    <property type="component" value="Unassembled WGS sequence"/>
</dbReference>
<evidence type="ECO:0000259" key="15">
    <source>
        <dbReference type="Pfam" id="PF02463"/>
    </source>
</evidence>
<evidence type="ECO:0000313" key="16">
    <source>
        <dbReference type="EMBL" id="MCF4007623.1"/>
    </source>
</evidence>
<dbReference type="InterPro" id="IPR042174">
    <property type="entry name" value="RecF_2"/>
</dbReference>
<dbReference type="InterPro" id="IPR018078">
    <property type="entry name" value="DNA-binding_RecF_CS"/>
</dbReference>
<evidence type="ECO:0000256" key="11">
    <source>
        <dbReference type="ARBA" id="ARBA00023236"/>
    </source>
</evidence>
<name>A0A9X1U1I8_9CORY</name>
<evidence type="ECO:0000256" key="1">
    <source>
        <dbReference type="ARBA" id="ARBA00004496"/>
    </source>
</evidence>
<comment type="similarity">
    <text evidence="2 13 14">Belongs to the RecF family.</text>
</comment>
<dbReference type="InterPro" id="IPR003395">
    <property type="entry name" value="RecF/RecN/SMC_N"/>
</dbReference>
<dbReference type="GO" id="GO:0006302">
    <property type="term" value="P:double-strand break repair"/>
    <property type="evidence" value="ECO:0007669"/>
    <property type="project" value="TreeGrafter"/>
</dbReference>
<evidence type="ECO:0000256" key="5">
    <source>
        <dbReference type="ARBA" id="ARBA00022705"/>
    </source>
</evidence>
<keyword evidence="10 13" id="KW-0234">DNA repair</keyword>
<dbReference type="PROSITE" id="PS00617">
    <property type="entry name" value="RECF_1"/>
    <property type="match status" value="1"/>
</dbReference>
<gene>
    <name evidence="13 16" type="primary">recF</name>
    <name evidence="16" type="ORF">L1O03_10665</name>
</gene>
<proteinExistence type="inferred from homology"/>
<evidence type="ECO:0000256" key="12">
    <source>
        <dbReference type="ARBA" id="ARBA00025401"/>
    </source>
</evidence>
<dbReference type="GO" id="GO:0003697">
    <property type="term" value="F:single-stranded DNA binding"/>
    <property type="evidence" value="ECO:0007669"/>
    <property type="project" value="UniProtKB-UniRule"/>
</dbReference>
<dbReference type="NCBIfam" id="TIGR00611">
    <property type="entry name" value="recf"/>
    <property type="match status" value="1"/>
</dbReference>
<evidence type="ECO:0000256" key="3">
    <source>
        <dbReference type="ARBA" id="ARBA00020170"/>
    </source>
</evidence>
<dbReference type="GO" id="GO:0005524">
    <property type="term" value="F:ATP binding"/>
    <property type="evidence" value="ECO:0007669"/>
    <property type="project" value="UniProtKB-UniRule"/>
</dbReference>
<dbReference type="PROSITE" id="PS00618">
    <property type="entry name" value="RECF_2"/>
    <property type="match status" value="1"/>
</dbReference>
<dbReference type="GO" id="GO:0009432">
    <property type="term" value="P:SOS response"/>
    <property type="evidence" value="ECO:0007669"/>
    <property type="project" value="UniProtKB-UniRule"/>
</dbReference>
<dbReference type="EMBL" id="JAKGSI010000006">
    <property type="protein sequence ID" value="MCF4007623.1"/>
    <property type="molecule type" value="Genomic_DNA"/>
</dbReference>
<evidence type="ECO:0000256" key="9">
    <source>
        <dbReference type="ARBA" id="ARBA00023125"/>
    </source>
</evidence>
<evidence type="ECO:0000256" key="10">
    <source>
        <dbReference type="ARBA" id="ARBA00023204"/>
    </source>
</evidence>
<keyword evidence="8 13" id="KW-0067">ATP-binding</keyword>
<dbReference type="PANTHER" id="PTHR32182:SF0">
    <property type="entry name" value="DNA REPLICATION AND REPAIR PROTEIN RECF"/>
    <property type="match status" value="1"/>
</dbReference>
<evidence type="ECO:0000256" key="8">
    <source>
        <dbReference type="ARBA" id="ARBA00022840"/>
    </source>
</evidence>
<feature type="domain" description="RecF/RecN/SMC N-terminal" evidence="15">
    <location>
        <begin position="2"/>
        <end position="358"/>
    </location>
</feature>
<protein>
    <recommendedName>
        <fullName evidence="3 13">DNA replication and repair protein RecF</fullName>
    </recommendedName>
</protein>
<keyword evidence="17" id="KW-1185">Reference proteome</keyword>
<reference evidence="16" key="1">
    <citation type="submission" date="2022-01" db="EMBL/GenBank/DDBJ databases">
        <title>Corynebacterium sp. nov isolated from isolated from the feces of the greater white-fronted geese (Anser albifrons) at Poyang Lake, PR China.</title>
        <authorList>
            <person name="Liu Q."/>
        </authorList>
    </citation>
    <scope>NUCLEOTIDE SEQUENCE</scope>
    <source>
        <strain evidence="16">JCM 32435</strain>
    </source>
</reference>
<organism evidence="16 17">
    <name type="scientific">Corynebacterium uropygiale</name>
    <dbReference type="NCBI Taxonomy" id="1775911"/>
    <lineage>
        <taxon>Bacteria</taxon>
        <taxon>Bacillati</taxon>
        <taxon>Actinomycetota</taxon>
        <taxon>Actinomycetes</taxon>
        <taxon>Mycobacteriales</taxon>
        <taxon>Corynebacteriaceae</taxon>
        <taxon>Corynebacterium</taxon>
    </lineage>
</organism>
<dbReference type="Gene3D" id="3.40.50.300">
    <property type="entry name" value="P-loop containing nucleotide triphosphate hydrolases"/>
    <property type="match status" value="1"/>
</dbReference>
<evidence type="ECO:0000256" key="14">
    <source>
        <dbReference type="RuleBase" id="RU000578"/>
    </source>
</evidence>
<dbReference type="RefSeq" id="WP_236119871.1">
    <property type="nucleotide sequence ID" value="NZ_JAKGSI010000006.1"/>
</dbReference>
<dbReference type="InterPro" id="IPR001238">
    <property type="entry name" value="DNA-binding_RecF"/>
</dbReference>
<dbReference type="GO" id="GO:0005737">
    <property type="term" value="C:cytoplasm"/>
    <property type="evidence" value="ECO:0007669"/>
    <property type="project" value="UniProtKB-SubCell"/>
</dbReference>
<dbReference type="GO" id="GO:0006260">
    <property type="term" value="P:DNA replication"/>
    <property type="evidence" value="ECO:0007669"/>
    <property type="project" value="UniProtKB-UniRule"/>
</dbReference>
<evidence type="ECO:0000256" key="4">
    <source>
        <dbReference type="ARBA" id="ARBA00022490"/>
    </source>
</evidence>
<keyword evidence="4 13" id="KW-0963">Cytoplasm</keyword>